<dbReference type="SMART" id="SM00777">
    <property type="entry name" value="Mad3_BUB1_I"/>
    <property type="match status" value="1"/>
</dbReference>
<dbReference type="VEuPathDB" id="VectorBase:HLOH_042444"/>
<dbReference type="GO" id="GO:0007094">
    <property type="term" value="P:mitotic spindle assembly checkpoint signaling"/>
    <property type="evidence" value="ECO:0007669"/>
    <property type="project" value="InterPro"/>
</dbReference>
<dbReference type="InterPro" id="IPR015661">
    <property type="entry name" value="Bub1/Mad3"/>
</dbReference>
<sequence length="402" mass="44255">MAEPGDWELSKENIQPLRQGRTMSSLQTALAPQCQQDLKKKRREFEEQLRTTSGADLLDVWHRYILWVEQHYPSGGHEVNIVKLMEQAMAHFAKADEFHNDERYVGIWIRYALKCQHPIEVCKTMYSSNIGTSHAAFFLAFANHLEAAGDVRRASRILRVGIDKKAQPVEELERALRHLEARVGMNVAQQVREEKPFGEEEEARATLAPLGTQGKRGVATIARTGPVARPGEGTSFLSILVKAVLQKERTDMLVIPSDLTGQPQPLDGEGVNKPLSGFRQKTATHPKQACEEGLPGYCLQDGRSATEPRQGGLAMVSAGSAAGNRGHTKVRVRSDENDENAVFLEQPAAAAPSVLPAAQSAKENCVAPGKWAGAKAKQRLPVAPTQSKFEIPEDTELPPLPW</sequence>
<evidence type="ECO:0000256" key="1">
    <source>
        <dbReference type="SAM" id="MobiDB-lite"/>
    </source>
</evidence>
<protein>
    <recommendedName>
        <fullName evidence="2">BUB1 N-terminal domain-containing protein</fullName>
    </recommendedName>
</protein>
<evidence type="ECO:0000313" key="4">
    <source>
        <dbReference type="Proteomes" id="UP000821853"/>
    </source>
</evidence>
<reference evidence="3 4" key="1">
    <citation type="journal article" date="2020" name="Cell">
        <title>Large-Scale Comparative Analyses of Tick Genomes Elucidate Their Genetic Diversity and Vector Capacities.</title>
        <authorList>
            <consortium name="Tick Genome and Microbiome Consortium (TIGMIC)"/>
            <person name="Jia N."/>
            <person name="Wang J."/>
            <person name="Shi W."/>
            <person name="Du L."/>
            <person name="Sun Y."/>
            <person name="Zhan W."/>
            <person name="Jiang J.F."/>
            <person name="Wang Q."/>
            <person name="Zhang B."/>
            <person name="Ji P."/>
            <person name="Bell-Sakyi L."/>
            <person name="Cui X.M."/>
            <person name="Yuan T.T."/>
            <person name="Jiang B.G."/>
            <person name="Yang W.F."/>
            <person name="Lam T.T."/>
            <person name="Chang Q.C."/>
            <person name="Ding S.J."/>
            <person name="Wang X.J."/>
            <person name="Zhu J.G."/>
            <person name="Ruan X.D."/>
            <person name="Zhao L."/>
            <person name="Wei J.T."/>
            <person name="Ye R.Z."/>
            <person name="Que T.C."/>
            <person name="Du C.H."/>
            <person name="Zhou Y.H."/>
            <person name="Cheng J.X."/>
            <person name="Dai P.F."/>
            <person name="Guo W.B."/>
            <person name="Han X.H."/>
            <person name="Huang E.J."/>
            <person name="Li L.F."/>
            <person name="Wei W."/>
            <person name="Gao Y.C."/>
            <person name="Liu J.Z."/>
            <person name="Shao H.Z."/>
            <person name="Wang X."/>
            <person name="Wang C.C."/>
            <person name="Yang T.C."/>
            <person name="Huo Q.B."/>
            <person name="Li W."/>
            <person name="Chen H.Y."/>
            <person name="Chen S.E."/>
            <person name="Zhou L.G."/>
            <person name="Ni X.B."/>
            <person name="Tian J.H."/>
            <person name="Sheng Y."/>
            <person name="Liu T."/>
            <person name="Pan Y.S."/>
            <person name="Xia L.Y."/>
            <person name="Li J."/>
            <person name="Zhao F."/>
            <person name="Cao W.C."/>
        </authorList>
    </citation>
    <scope>NUCLEOTIDE SEQUENCE [LARGE SCALE GENOMIC DNA]</scope>
    <source>
        <strain evidence="3">HaeL-2018</strain>
    </source>
</reference>
<evidence type="ECO:0000259" key="2">
    <source>
        <dbReference type="PROSITE" id="PS51489"/>
    </source>
</evidence>
<dbReference type="GO" id="GO:0005634">
    <property type="term" value="C:nucleus"/>
    <property type="evidence" value="ECO:0007669"/>
    <property type="project" value="TreeGrafter"/>
</dbReference>
<comment type="caution">
    <text evidence="3">The sequence shown here is derived from an EMBL/GenBank/DDBJ whole genome shotgun (WGS) entry which is preliminary data.</text>
</comment>
<feature type="domain" description="BUB1 N-terminal" evidence="2">
    <location>
        <begin position="45"/>
        <end position="200"/>
    </location>
</feature>
<dbReference type="Pfam" id="PF08311">
    <property type="entry name" value="Mad3_BUB1_I"/>
    <property type="match status" value="1"/>
</dbReference>
<proteinExistence type="predicted"/>
<name>A0A9J6FLP7_HAELO</name>
<dbReference type="InterPro" id="IPR013212">
    <property type="entry name" value="Mad3/Bub1_I"/>
</dbReference>
<organism evidence="3 4">
    <name type="scientific">Haemaphysalis longicornis</name>
    <name type="common">Bush tick</name>
    <dbReference type="NCBI Taxonomy" id="44386"/>
    <lineage>
        <taxon>Eukaryota</taxon>
        <taxon>Metazoa</taxon>
        <taxon>Ecdysozoa</taxon>
        <taxon>Arthropoda</taxon>
        <taxon>Chelicerata</taxon>
        <taxon>Arachnida</taxon>
        <taxon>Acari</taxon>
        <taxon>Parasitiformes</taxon>
        <taxon>Ixodida</taxon>
        <taxon>Ixodoidea</taxon>
        <taxon>Ixodidae</taxon>
        <taxon>Haemaphysalinae</taxon>
        <taxon>Haemaphysalis</taxon>
    </lineage>
</organism>
<dbReference type="PROSITE" id="PS51489">
    <property type="entry name" value="BUB1_N"/>
    <property type="match status" value="1"/>
</dbReference>
<feature type="region of interest" description="Disordered" evidence="1">
    <location>
        <begin position="372"/>
        <end position="402"/>
    </location>
</feature>
<dbReference type="PANTHER" id="PTHR14030">
    <property type="entry name" value="MITOTIC CHECKPOINT SERINE/THREONINE-PROTEIN KINASE BUB1"/>
    <property type="match status" value="1"/>
</dbReference>
<dbReference type="FunFam" id="1.25.40.430:FF:000003">
    <property type="entry name" value="Checkpoint serine/threonine-protein kinase BUB1"/>
    <property type="match status" value="1"/>
</dbReference>
<dbReference type="GO" id="GO:0051754">
    <property type="term" value="P:meiotic sister chromatid cohesion, centromeric"/>
    <property type="evidence" value="ECO:0007669"/>
    <property type="project" value="TreeGrafter"/>
</dbReference>
<accession>A0A9J6FLP7</accession>
<dbReference type="OrthoDB" id="6502899at2759"/>
<dbReference type="AlphaFoldDB" id="A0A9J6FLP7"/>
<dbReference type="GO" id="GO:0032991">
    <property type="term" value="C:protein-containing complex"/>
    <property type="evidence" value="ECO:0007669"/>
    <property type="project" value="UniProtKB-ARBA"/>
</dbReference>
<dbReference type="EMBL" id="JABSTR010000002">
    <property type="protein sequence ID" value="KAH9363336.1"/>
    <property type="molecule type" value="Genomic_DNA"/>
</dbReference>
<dbReference type="PANTHER" id="PTHR14030:SF4">
    <property type="entry name" value="BUB1 KINASE, ISOFORM A-RELATED"/>
    <property type="match status" value="1"/>
</dbReference>
<evidence type="ECO:0000313" key="3">
    <source>
        <dbReference type="EMBL" id="KAH9363336.1"/>
    </source>
</evidence>
<dbReference type="Gene3D" id="1.25.40.430">
    <property type="match status" value="1"/>
</dbReference>
<keyword evidence="4" id="KW-1185">Reference proteome</keyword>
<gene>
    <name evidence="3" type="ORF">HPB48_006442</name>
</gene>
<dbReference type="GO" id="GO:0004672">
    <property type="term" value="F:protein kinase activity"/>
    <property type="evidence" value="ECO:0007669"/>
    <property type="project" value="TreeGrafter"/>
</dbReference>
<dbReference type="Proteomes" id="UP000821853">
    <property type="component" value="Chromosome 10"/>
</dbReference>